<gene>
    <name evidence="7" type="ORF">OTERR_04390</name>
</gene>
<feature type="domain" description="HAMP" evidence="6">
    <location>
        <begin position="386"/>
        <end position="442"/>
    </location>
</feature>
<feature type="domain" description="Methyl-accepting transducer" evidence="5">
    <location>
        <begin position="454"/>
        <end position="680"/>
    </location>
</feature>
<dbReference type="Gene3D" id="1.10.287.950">
    <property type="entry name" value="Methyl-accepting chemotaxis protein"/>
    <property type="match status" value="1"/>
</dbReference>
<organism evidence="7 8">
    <name type="scientific">Oryzomicrobium terrae</name>
    <dbReference type="NCBI Taxonomy" id="1735038"/>
    <lineage>
        <taxon>Bacteria</taxon>
        <taxon>Pseudomonadati</taxon>
        <taxon>Pseudomonadota</taxon>
        <taxon>Betaproteobacteria</taxon>
        <taxon>Rhodocyclales</taxon>
        <taxon>Rhodocyclaceae</taxon>
        <taxon>Oryzomicrobium</taxon>
    </lineage>
</organism>
<protein>
    <recommendedName>
        <fullName evidence="9">Methyl-accepting chemotaxis protein</fullName>
    </recommendedName>
</protein>
<dbReference type="SMART" id="SM00283">
    <property type="entry name" value="MA"/>
    <property type="match status" value="1"/>
</dbReference>
<evidence type="ECO:0008006" key="9">
    <source>
        <dbReference type="Google" id="ProtNLM"/>
    </source>
</evidence>
<evidence type="ECO:0000313" key="7">
    <source>
        <dbReference type="EMBL" id="QEL63915.1"/>
    </source>
</evidence>
<sequence>MLKSDAMQLSASERGWLPWLGKTGKLAMGWATRVNRDRYPVLEQAFEGFAATRMRILQSWAEQVWDQLDALSREVEQAFPGVPASLLADQQKLLRDASEIAVIGADGTVLTSTRAERVGARDLPPKAVAAGLAGRFLHGPYVDPVTRALGPSTSAFHDGVTLMFYRPLAVAGGKAALLARVPNDVVGDLIQREAGHIFHESGDNYLFMVQSRFDPTIKPGTALSRSRFEDSTFSLGDNLKQGVRTDFGTVQIREHTEFEVIFNDPATGQLHPGVRETIRQGQNLFVTYPGYSDYRHIPVIGKGVTFTMPGSPDTWGMMCEADLEEVYRYRSLGYQLSRLYLAMTLGVWGAGAAIHGLTDLPFAAVALGQLALVLGGAFLFKHLGAAALSHRLRDTSRVLRTIAEGGGNLAERLPRPEGRGDEATVIAQWINSLIDNLEQLIGRVIATNQEIGRANAALQGTSRKTMSASGQLHETLVDTLASVRLQAEELDAASAEVETMREAVHQATAEAREQFQRVEARSGQIRDSVGAATQTIRQLKDSASEIGRIVTVINDIASQTNLLALNAAIEAARAGEAGRGFAVVADEVRKLADRTAQSTQEIGGMIATVQNRAEEAVSTMDSGMDELEEGLKLAMDAASDKKEVQDILERLFATIDELAAATRTNGNRIESMAESADSVRTAIQEAHRSAEQTGGAAQALNRLMGQFKVSAVLR</sequence>
<dbReference type="InterPro" id="IPR003660">
    <property type="entry name" value="HAMP_dom"/>
</dbReference>
<dbReference type="GO" id="GO:0016020">
    <property type="term" value="C:membrane"/>
    <property type="evidence" value="ECO:0007669"/>
    <property type="project" value="InterPro"/>
</dbReference>
<dbReference type="PANTHER" id="PTHR32089:SF112">
    <property type="entry name" value="LYSOZYME-LIKE PROTEIN-RELATED"/>
    <property type="match status" value="1"/>
</dbReference>
<evidence type="ECO:0000256" key="4">
    <source>
        <dbReference type="SAM" id="Coils"/>
    </source>
</evidence>
<name>A0A5C1E5I9_9RHOO</name>
<dbReference type="PROSITE" id="PS50885">
    <property type="entry name" value="HAMP"/>
    <property type="match status" value="1"/>
</dbReference>
<accession>A0A5C1E5I9</accession>
<dbReference type="PANTHER" id="PTHR32089">
    <property type="entry name" value="METHYL-ACCEPTING CHEMOTAXIS PROTEIN MCPB"/>
    <property type="match status" value="1"/>
</dbReference>
<evidence type="ECO:0000259" key="5">
    <source>
        <dbReference type="PROSITE" id="PS50111"/>
    </source>
</evidence>
<dbReference type="Proteomes" id="UP000323671">
    <property type="component" value="Chromosome"/>
</dbReference>
<evidence type="ECO:0000256" key="2">
    <source>
        <dbReference type="ARBA" id="ARBA00029447"/>
    </source>
</evidence>
<comment type="similarity">
    <text evidence="2">Belongs to the methyl-accepting chemotaxis (MCP) protein family.</text>
</comment>
<dbReference type="Pfam" id="PF00015">
    <property type="entry name" value="MCPsignal"/>
    <property type="match status" value="1"/>
</dbReference>
<proteinExistence type="inferred from homology"/>
<evidence type="ECO:0000259" key="6">
    <source>
        <dbReference type="PROSITE" id="PS50885"/>
    </source>
</evidence>
<keyword evidence="4" id="KW-0175">Coiled coil</keyword>
<reference evidence="7 8" key="1">
    <citation type="submission" date="2017-07" db="EMBL/GenBank/DDBJ databases">
        <title>Complete genome sequence of Oryzomicrobium terrae TPP412.</title>
        <authorList>
            <person name="Chiu L.-W."/>
            <person name="Lo K.-J."/>
            <person name="Tsai Y.-M."/>
            <person name="Lin S.-S."/>
            <person name="Kuo C.-H."/>
            <person name="Liu C.-T."/>
        </authorList>
    </citation>
    <scope>NUCLEOTIDE SEQUENCE [LARGE SCALE GENOMIC DNA]</scope>
    <source>
        <strain evidence="7 8">TPP412</strain>
    </source>
</reference>
<dbReference type="EMBL" id="CP022579">
    <property type="protein sequence ID" value="QEL63915.1"/>
    <property type="molecule type" value="Genomic_DNA"/>
</dbReference>
<evidence type="ECO:0000256" key="1">
    <source>
        <dbReference type="ARBA" id="ARBA00023224"/>
    </source>
</evidence>
<dbReference type="SUPFAM" id="SSF58104">
    <property type="entry name" value="Methyl-accepting chemotaxis protein (MCP) signaling domain"/>
    <property type="match status" value="1"/>
</dbReference>
<feature type="coiled-coil region" evidence="4">
    <location>
        <begin position="483"/>
        <end position="510"/>
    </location>
</feature>
<dbReference type="InterPro" id="IPR004089">
    <property type="entry name" value="MCPsignal_dom"/>
</dbReference>
<dbReference type="GO" id="GO:0007165">
    <property type="term" value="P:signal transduction"/>
    <property type="evidence" value="ECO:0007669"/>
    <property type="project" value="UniProtKB-KW"/>
</dbReference>
<dbReference type="PROSITE" id="PS50111">
    <property type="entry name" value="CHEMOTAXIS_TRANSDUC_2"/>
    <property type="match status" value="1"/>
</dbReference>
<dbReference type="RefSeq" id="WP_149424724.1">
    <property type="nucleotide sequence ID" value="NZ_CP022579.1"/>
</dbReference>
<dbReference type="CDD" id="cd11386">
    <property type="entry name" value="MCP_signal"/>
    <property type="match status" value="1"/>
</dbReference>
<dbReference type="AlphaFoldDB" id="A0A5C1E5I9"/>
<evidence type="ECO:0000313" key="8">
    <source>
        <dbReference type="Proteomes" id="UP000323671"/>
    </source>
</evidence>
<keyword evidence="8" id="KW-1185">Reference proteome</keyword>
<keyword evidence="1 3" id="KW-0807">Transducer</keyword>
<dbReference type="KEGG" id="otr:OTERR_04390"/>
<evidence type="ECO:0000256" key="3">
    <source>
        <dbReference type="PROSITE-ProRule" id="PRU00284"/>
    </source>
</evidence>